<dbReference type="Pfam" id="PF07885">
    <property type="entry name" value="Ion_trans_2"/>
    <property type="match status" value="1"/>
</dbReference>
<dbReference type="SUPFAM" id="SSF81324">
    <property type="entry name" value="Voltage-gated potassium channels"/>
    <property type="match status" value="1"/>
</dbReference>
<feature type="transmembrane region" description="Helical" evidence="1">
    <location>
        <begin position="48"/>
        <end position="74"/>
    </location>
</feature>
<evidence type="ECO:0000259" key="2">
    <source>
        <dbReference type="Pfam" id="PF07885"/>
    </source>
</evidence>
<dbReference type="AlphaFoldDB" id="A0A095VNT4"/>
<feature type="transmembrane region" description="Helical" evidence="1">
    <location>
        <begin position="113"/>
        <end position="131"/>
    </location>
</feature>
<dbReference type="EMBL" id="AUVB01000074">
    <property type="protein sequence ID" value="KGE03035.1"/>
    <property type="molecule type" value="Genomic_DNA"/>
</dbReference>
<comment type="caution">
    <text evidence="3">The sequence shown here is derived from an EMBL/GenBank/DDBJ whole genome shotgun (WGS) entry which is preliminary data.</text>
</comment>
<protein>
    <submittedName>
        <fullName evidence="3">Kef-type K+ transport system, predicted NAD-binding protein component</fullName>
    </submittedName>
</protein>
<dbReference type="STRING" id="1265313.HRUBRA_02382"/>
<sequence>MLVNLLLGVPVMAICLILQSTLVVLALRFYARSQAHIRGQALWSALRVLTGVMLILILGNLAQVLVWALLFLVLGEFDELATAVYHSAVNFATLGYGDIVMSERHALLGPLEAINGILMVGISTAALMHTFQHALRRVLGEPPA</sequence>
<proteinExistence type="predicted"/>
<gene>
    <name evidence="3" type="ORF">HRUBRA_02382</name>
</gene>
<feature type="domain" description="Potassium channel" evidence="2">
    <location>
        <begin position="64"/>
        <end position="131"/>
    </location>
</feature>
<dbReference type="RefSeq" id="WP_035518145.1">
    <property type="nucleotide sequence ID" value="NZ_KN234805.1"/>
</dbReference>
<feature type="transmembrane region" description="Helical" evidence="1">
    <location>
        <begin position="6"/>
        <end position="27"/>
    </location>
</feature>
<organism evidence="3 4">
    <name type="scientific">Pseudohaliea rubra DSM 19751</name>
    <dbReference type="NCBI Taxonomy" id="1265313"/>
    <lineage>
        <taxon>Bacteria</taxon>
        <taxon>Pseudomonadati</taxon>
        <taxon>Pseudomonadota</taxon>
        <taxon>Gammaproteobacteria</taxon>
        <taxon>Cellvibrionales</taxon>
        <taxon>Halieaceae</taxon>
        <taxon>Pseudohaliea</taxon>
    </lineage>
</organism>
<reference evidence="3 4" key="1">
    <citation type="journal article" date="2014" name="Genome Announc.">
        <title>Genome Sequence of Gammaproteobacterial Pseudohaliea rubra Type Strain DSM 19751, Isolated from Coastal Seawater of the Mediterranean Sea.</title>
        <authorList>
            <person name="Spring S."/>
            <person name="Fiebig A."/>
            <person name="Riedel T."/>
            <person name="Goker M."/>
            <person name="Klenk H.P."/>
        </authorList>
    </citation>
    <scope>NUCLEOTIDE SEQUENCE [LARGE SCALE GENOMIC DNA]</scope>
    <source>
        <strain evidence="3 4">DSM 19751</strain>
    </source>
</reference>
<accession>A0A095VNT4</accession>
<keyword evidence="1" id="KW-1133">Transmembrane helix</keyword>
<dbReference type="eggNOG" id="ENOG5032YV7">
    <property type="taxonomic scope" value="Bacteria"/>
</dbReference>
<evidence type="ECO:0000256" key="1">
    <source>
        <dbReference type="SAM" id="Phobius"/>
    </source>
</evidence>
<dbReference type="OrthoDB" id="9813518at2"/>
<dbReference type="Gene3D" id="1.10.287.70">
    <property type="match status" value="1"/>
</dbReference>
<evidence type="ECO:0000313" key="3">
    <source>
        <dbReference type="EMBL" id="KGE03035.1"/>
    </source>
</evidence>
<keyword evidence="1" id="KW-0812">Transmembrane</keyword>
<dbReference type="Proteomes" id="UP000029640">
    <property type="component" value="Unassembled WGS sequence"/>
</dbReference>
<dbReference type="InterPro" id="IPR013099">
    <property type="entry name" value="K_chnl_dom"/>
</dbReference>
<dbReference type="HOGENOM" id="CLU_116321_1_1_6"/>
<keyword evidence="4" id="KW-1185">Reference proteome</keyword>
<evidence type="ECO:0000313" key="4">
    <source>
        <dbReference type="Proteomes" id="UP000029640"/>
    </source>
</evidence>
<keyword evidence="1" id="KW-0472">Membrane</keyword>
<name>A0A095VNT4_9GAMM</name>